<feature type="transmembrane region" description="Helical" evidence="2">
    <location>
        <begin position="43"/>
        <end position="67"/>
    </location>
</feature>
<sequence length="164" mass="18126">MSEEDIRRHTPAHRSDIIFSPGLGEGLLVFFFALLFLKTTLPLTLTVFGLVPLVAATASSSPLLVSVTEVKLVIDTRSMTDRGDTPPIEPPHPTPPIDLMVTHVEEPHGDLDSLKRSAQLHYSRVCFQDPPPSSCHPSQSNHSSQFQKWSLSGRLSHRVLDQVD</sequence>
<accession>A0A9N7YLW3</accession>
<keyword evidence="4" id="KW-1185">Reference proteome</keyword>
<dbReference type="EMBL" id="CADEAL010001225">
    <property type="protein sequence ID" value="CAB1430398.1"/>
    <property type="molecule type" value="Genomic_DNA"/>
</dbReference>
<dbReference type="AlphaFoldDB" id="A0A9N7YLW3"/>
<feature type="region of interest" description="Disordered" evidence="1">
    <location>
        <begin position="78"/>
        <end position="97"/>
    </location>
</feature>
<evidence type="ECO:0000256" key="2">
    <source>
        <dbReference type="SAM" id="Phobius"/>
    </source>
</evidence>
<name>A0A9N7YLW3_PLEPL</name>
<keyword evidence="2" id="KW-0812">Transmembrane</keyword>
<evidence type="ECO:0000313" key="4">
    <source>
        <dbReference type="Proteomes" id="UP001153269"/>
    </source>
</evidence>
<evidence type="ECO:0000256" key="1">
    <source>
        <dbReference type="SAM" id="MobiDB-lite"/>
    </source>
</evidence>
<comment type="caution">
    <text evidence="3">The sequence shown here is derived from an EMBL/GenBank/DDBJ whole genome shotgun (WGS) entry which is preliminary data.</text>
</comment>
<proteinExistence type="predicted"/>
<feature type="compositionally biased region" description="Pro residues" evidence="1">
    <location>
        <begin position="87"/>
        <end position="96"/>
    </location>
</feature>
<protein>
    <submittedName>
        <fullName evidence="3">Uncharacterized protein</fullName>
    </submittedName>
</protein>
<keyword evidence="2" id="KW-0472">Membrane</keyword>
<dbReference type="Proteomes" id="UP001153269">
    <property type="component" value="Unassembled WGS sequence"/>
</dbReference>
<keyword evidence="2" id="KW-1133">Transmembrane helix</keyword>
<gene>
    <name evidence="3" type="ORF">PLEPLA_LOCUS18380</name>
</gene>
<evidence type="ECO:0000313" key="3">
    <source>
        <dbReference type="EMBL" id="CAB1430398.1"/>
    </source>
</evidence>
<reference evidence="3" key="1">
    <citation type="submission" date="2020-03" db="EMBL/GenBank/DDBJ databases">
        <authorList>
            <person name="Weist P."/>
        </authorList>
    </citation>
    <scope>NUCLEOTIDE SEQUENCE</scope>
</reference>
<organism evidence="3 4">
    <name type="scientific">Pleuronectes platessa</name>
    <name type="common">European plaice</name>
    <dbReference type="NCBI Taxonomy" id="8262"/>
    <lineage>
        <taxon>Eukaryota</taxon>
        <taxon>Metazoa</taxon>
        <taxon>Chordata</taxon>
        <taxon>Craniata</taxon>
        <taxon>Vertebrata</taxon>
        <taxon>Euteleostomi</taxon>
        <taxon>Actinopterygii</taxon>
        <taxon>Neopterygii</taxon>
        <taxon>Teleostei</taxon>
        <taxon>Neoteleostei</taxon>
        <taxon>Acanthomorphata</taxon>
        <taxon>Carangaria</taxon>
        <taxon>Pleuronectiformes</taxon>
        <taxon>Pleuronectoidei</taxon>
        <taxon>Pleuronectidae</taxon>
        <taxon>Pleuronectes</taxon>
    </lineage>
</organism>
<feature type="transmembrane region" description="Helical" evidence="2">
    <location>
        <begin position="17"/>
        <end position="37"/>
    </location>
</feature>